<evidence type="ECO:0000313" key="2">
    <source>
        <dbReference type="Proteomes" id="UP000821845"/>
    </source>
</evidence>
<gene>
    <name evidence="1" type="ORF">HPB50_001849</name>
</gene>
<keyword evidence="2" id="KW-1185">Reference proteome</keyword>
<dbReference type="EMBL" id="CM023485">
    <property type="protein sequence ID" value="KAH6929517.1"/>
    <property type="molecule type" value="Genomic_DNA"/>
</dbReference>
<dbReference type="Proteomes" id="UP000821845">
    <property type="component" value="Chromosome 5"/>
</dbReference>
<proteinExistence type="predicted"/>
<name>A0ACB7S617_HYAAI</name>
<sequence>MFPCTLGRVALLSSQNVLSRLERAQRLADAPAAQTLAGHTTDTSEEAGISPFQRDLARLCVTDPLPGGQLCMKATLLDTHTRACSVPWRQPGERVSCRGGSVLLFRVSRAREERPRVSPVIRRNVEIVERIIEGGEASDVNIECNSNNIQVTLEATHDFNGMIYPKGLSKNSTCMAEYSNVRDKIVYTLPLRSCNTMSTEVDEGVEYFNTVVVQPHRKLVTNQGRGFHIRCRYQTKEKTITNFFNVRAGIHPRLIQLLGSVKPKPRLLLTTVRLQRASFFTISRYSTEKTYGMRVTNCLVRDGLNWGEQPLINNEGCPVDSEILGPFEYTMNKTRASVTFQAHKFPYTSSVYYQCNVRLCLKSSGGCDDVPPDCSDVRHSVRRRRDVEAKGDLTALEKAEQDVRDLSIEVFSGLYVNEVTDAEDPEVSSRPTSSASSSDHDFCVSSRKFAIGIAIAGVLLMLAVMLLVACILHRRRRRKGSSTAGSSIYSGPYSNHGYSRE</sequence>
<accession>A0ACB7S617</accession>
<organism evidence="1 2">
    <name type="scientific">Hyalomma asiaticum</name>
    <name type="common">Tick</name>
    <dbReference type="NCBI Taxonomy" id="266040"/>
    <lineage>
        <taxon>Eukaryota</taxon>
        <taxon>Metazoa</taxon>
        <taxon>Ecdysozoa</taxon>
        <taxon>Arthropoda</taxon>
        <taxon>Chelicerata</taxon>
        <taxon>Arachnida</taxon>
        <taxon>Acari</taxon>
        <taxon>Parasitiformes</taxon>
        <taxon>Ixodida</taxon>
        <taxon>Ixodoidea</taxon>
        <taxon>Ixodidae</taxon>
        <taxon>Hyalomminae</taxon>
        <taxon>Hyalomma</taxon>
    </lineage>
</organism>
<evidence type="ECO:0000313" key="1">
    <source>
        <dbReference type="EMBL" id="KAH6929517.1"/>
    </source>
</evidence>
<comment type="caution">
    <text evidence="1">The sequence shown here is derived from an EMBL/GenBank/DDBJ whole genome shotgun (WGS) entry which is preliminary data.</text>
</comment>
<reference evidence="1" key="1">
    <citation type="submission" date="2020-05" db="EMBL/GenBank/DDBJ databases">
        <title>Large-scale comparative analyses of tick genomes elucidate their genetic diversity and vector capacities.</title>
        <authorList>
            <person name="Jia N."/>
            <person name="Wang J."/>
            <person name="Shi W."/>
            <person name="Du L."/>
            <person name="Sun Y."/>
            <person name="Zhan W."/>
            <person name="Jiang J."/>
            <person name="Wang Q."/>
            <person name="Zhang B."/>
            <person name="Ji P."/>
            <person name="Sakyi L.B."/>
            <person name="Cui X."/>
            <person name="Yuan T."/>
            <person name="Jiang B."/>
            <person name="Yang W."/>
            <person name="Lam T.T.-Y."/>
            <person name="Chang Q."/>
            <person name="Ding S."/>
            <person name="Wang X."/>
            <person name="Zhu J."/>
            <person name="Ruan X."/>
            <person name="Zhao L."/>
            <person name="Wei J."/>
            <person name="Que T."/>
            <person name="Du C."/>
            <person name="Cheng J."/>
            <person name="Dai P."/>
            <person name="Han X."/>
            <person name="Huang E."/>
            <person name="Gao Y."/>
            <person name="Liu J."/>
            <person name="Shao H."/>
            <person name="Ye R."/>
            <person name="Li L."/>
            <person name="Wei W."/>
            <person name="Wang X."/>
            <person name="Wang C."/>
            <person name="Yang T."/>
            <person name="Huo Q."/>
            <person name="Li W."/>
            <person name="Guo W."/>
            <person name="Chen H."/>
            <person name="Zhou L."/>
            <person name="Ni X."/>
            <person name="Tian J."/>
            <person name="Zhou Y."/>
            <person name="Sheng Y."/>
            <person name="Liu T."/>
            <person name="Pan Y."/>
            <person name="Xia L."/>
            <person name="Li J."/>
            <person name="Zhao F."/>
            <person name="Cao W."/>
        </authorList>
    </citation>
    <scope>NUCLEOTIDE SEQUENCE</scope>
    <source>
        <strain evidence="1">Hyas-2018</strain>
    </source>
</reference>
<protein>
    <submittedName>
        <fullName evidence="1">Uncharacterized protein</fullName>
    </submittedName>
</protein>